<dbReference type="SMART" id="SM00448">
    <property type="entry name" value="REC"/>
    <property type="match status" value="1"/>
</dbReference>
<dbReference type="EMBL" id="FOZL01000001">
    <property type="protein sequence ID" value="SFS11021.1"/>
    <property type="molecule type" value="Genomic_DNA"/>
</dbReference>
<dbReference type="CDD" id="cd06170">
    <property type="entry name" value="LuxR_C_like"/>
    <property type="match status" value="1"/>
</dbReference>
<organism evidence="6 7">
    <name type="scientific">Granulicella pectinivorans</name>
    <dbReference type="NCBI Taxonomy" id="474950"/>
    <lineage>
        <taxon>Bacteria</taxon>
        <taxon>Pseudomonadati</taxon>
        <taxon>Acidobacteriota</taxon>
        <taxon>Terriglobia</taxon>
        <taxon>Terriglobales</taxon>
        <taxon>Acidobacteriaceae</taxon>
        <taxon>Granulicella</taxon>
    </lineage>
</organism>
<keyword evidence="7" id="KW-1185">Reference proteome</keyword>
<evidence type="ECO:0000256" key="2">
    <source>
        <dbReference type="ARBA" id="ARBA00023125"/>
    </source>
</evidence>
<dbReference type="CDD" id="cd17535">
    <property type="entry name" value="REC_NarL-like"/>
    <property type="match status" value="1"/>
</dbReference>
<dbReference type="OrthoDB" id="9779069at2"/>
<dbReference type="AlphaFoldDB" id="A0A1I6M5S6"/>
<dbReference type="InterPro" id="IPR011006">
    <property type="entry name" value="CheY-like_superfamily"/>
</dbReference>
<proteinExistence type="predicted"/>
<dbReference type="Pfam" id="PF00196">
    <property type="entry name" value="GerE"/>
    <property type="match status" value="1"/>
</dbReference>
<name>A0A1I6M5S6_9BACT</name>
<dbReference type="SMART" id="SM00421">
    <property type="entry name" value="HTH_LUXR"/>
    <property type="match status" value="1"/>
</dbReference>
<evidence type="ECO:0000259" key="4">
    <source>
        <dbReference type="PROSITE" id="PS50043"/>
    </source>
</evidence>
<dbReference type="InterPro" id="IPR016032">
    <property type="entry name" value="Sig_transdc_resp-reg_C-effctor"/>
</dbReference>
<evidence type="ECO:0000313" key="6">
    <source>
        <dbReference type="EMBL" id="SFS11021.1"/>
    </source>
</evidence>
<evidence type="ECO:0000313" key="7">
    <source>
        <dbReference type="Proteomes" id="UP000199024"/>
    </source>
</evidence>
<dbReference type="SUPFAM" id="SSF52172">
    <property type="entry name" value="CheY-like"/>
    <property type="match status" value="1"/>
</dbReference>
<dbReference type="Pfam" id="PF00072">
    <property type="entry name" value="Response_reg"/>
    <property type="match status" value="1"/>
</dbReference>
<feature type="domain" description="Response regulatory" evidence="5">
    <location>
        <begin position="10"/>
        <end position="126"/>
    </location>
</feature>
<dbReference type="STRING" id="474950.SAMN05421771_1892"/>
<dbReference type="Proteomes" id="UP000199024">
    <property type="component" value="Unassembled WGS sequence"/>
</dbReference>
<feature type="modified residue" description="4-aspartylphosphate" evidence="3">
    <location>
        <position position="61"/>
    </location>
</feature>
<dbReference type="InterPro" id="IPR000792">
    <property type="entry name" value="Tscrpt_reg_LuxR_C"/>
</dbReference>
<dbReference type="GO" id="GO:0000160">
    <property type="term" value="P:phosphorelay signal transduction system"/>
    <property type="evidence" value="ECO:0007669"/>
    <property type="project" value="InterPro"/>
</dbReference>
<dbReference type="PANTHER" id="PTHR43214">
    <property type="entry name" value="TWO-COMPONENT RESPONSE REGULATOR"/>
    <property type="match status" value="1"/>
</dbReference>
<accession>A0A1I6M5S6</accession>
<reference evidence="6 7" key="1">
    <citation type="submission" date="2016-10" db="EMBL/GenBank/DDBJ databases">
        <authorList>
            <person name="de Groot N.N."/>
        </authorList>
    </citation>
    <scope>NUCLEOTIDE SEQUENCE [LARGE SCALE GENOMIC DNA]</scope>
    <source>
        <strain evidence="6 7">DSM 21001</strain>
    </source>
</reference>
<evidence type="ECO:0000256" key="3">
    <source>
        <dbReference type="PROSITE-ProRule" id="PRU00169"/>
    </source>
</evidence>
<feature type="domain" description="HTH luxR-type" evidence="4">
    <location>
        <begin position="142"/>
        <end position="207"/>
    </location>
</feature>
<protein>
    <submittedName>
        <fullName evidence="6">Two component transcriptional regulator, LuxR family</fullName>
    </submittedName>
</protein>
<dbReference type="InterPro" id="IPR001789">
    <property type="entry name" value="Sig_transdc_resp-reg_receiver"/>
</dbReference>
<evidence type="ECO:0000256" key="1">
    <source>
        <dbReference type="ARBA" id="ARBA00022553"/>
    </source>
</evidence>
<dbReference type="SUPFAM" id="SSF46894">
    <property type="entry name" value="C-terminal effector domain of the bipartite response regulators"/>
    <property type="match status" value="1"/>
</dbReference>
<dbReference type="PROSITE" id="PS50110">
    <property type="entry name" value="RESPONSE_REGULATORY"/>
    <property type="match status" value="1"/>
</dbReference>
<dbReference type="PROSITE" id="PS50043">
    <property type="entry name" value="HTH_LUXR_2"/>
    <property type="match status" value="1"/>
</dbReference>
<dbReference type="RefSeq" id="WP_089838723.1">
    <property type="nucleotide sequence ID" value="NZ_FOZL01000001.1"/>
</dbReference>
<keyword evidence="1 3" id="KW-0597">Phosphoprotein</keyword>
<sequence>MSNAIEAPIRLLIVDDHPVVCAGLTSMLSAQPGIQVAGSAATGQEALAILECERPDLILLDLRMPGMDGVSMLHALKELETPPRVVVLTNSAKEEDIYRAIRAGAQGYLLKDTPESEMVAAIFIVMQGKRYIPRHIAARLADRMMKDDLTGRELEILELLAQGLTNKQIGKDRNISDNTVRNHVNNIMEKLGVSDRTEAVASAIRSGVLAESD</sequence>
<keyword evidence="2" id="KW-0238">DNA-binding</keyword>
<dbReference type="GO" id="GO:0006355">
    <property type="term" value="P:regulation of DNA-templated transcription"/>
    <property type="evidence" value="ECO:0007669"/>
    <property type="project" value="InterPro"/>
</dbReference>
<dbReference type="PANTHER" id="PTHR43214:SF43">
    <property type="entry name" value="TWO-COMPONENT RESPONSE REGULATOR"/>
    <property type="match status" value="1"/>
</dbReference>
<dbReference type="GO" id="GO:0003677">
    <property type="term" value="F:DNA binding"/>
    <property type="evidence" value="ECO:0007669"/>
    <property type="project" value="UniProtKB-KW"/>
</dbReference>
<gene>
    <name evidence="6" type="ORF">SAMN05421771_1892</name>
</gene>
<dbReference type="InterPro" id="IPR058245">
    <property type="entry name" value="NreC/VraR/RcsB-like_REC"/>
</dbReference>
<evidence type="ECO:0000259" key="5">
    <source>
        <dbReference type="PROSITE" id="PS50110"/>
    </source>
</evidence>
<dbReference type="PRINTS" id="PR00038">
    <property type="entry name" value="HTHLUXR"/>
</dbReference>
<dbReference type="Gene3D" id="3.40.50.2300">
    <property type="match status" value="1"/>
</dbReference>
<dbReference type="InterPro" id="IPR039420">
    <property type="entry name" value="WalR-like"/>
</dbReference>